<name>A0ABU7EZC6_9TELE</name>
<protein>
    <submittedName>
        <fullName evidence="1">Uncharacterized protein</fullName>
    </submittedName>
</protein>
<evidence type="ECO:0000313" key="1">
    <source>
        <dbReference type="EMBL" id="MED6292553.1"/>
    </source>
</evidence>
<sequence length="66" mass="7469">MLLPIVSGDWPRGGVYPEQGDHETPCRETLGWDLNSRPFCCKATVLGENVMAAWPDDQVHHPWQHS</sequence>
<gene>
    <name evidence="1" type="ORF">CHARACLAT_001506</name>
</gene>
<reference evidence="1 2" key="1">
    <citation type="submission" date="2021-06" db="EMBL/GenBank/DDBJ databases">
        <authorList>
            <person name="Palmer J.M."/>
        </authorList>
    </citation>
    <scope>NUCLEOTIDE SEQUENCE [LARGE SCALE GENOMIC DNA]</scope>
    <source>
        <strain evidence="1 2">CL_MEX2019</strain>
        <tissue evidence="1">Muscle</tissue>
    </source>
</reference>
<organism evidence="1 2">
    <name type="scientific">Characodon lateralis</name>
    <dbReference type="NCBI Taxonomy" id="208331"/>
    <lineage>
        <taxon>Eukaryota</taxon>
        <taxon>Metazoa</taxon>
        <taxon>Chordata</taxon>
        <taxon>Craniata</taxon>
        <taxon>Vertebrata</taxon>
        <taxon>Euteleostomi</taxon>
        <taxon>Actinopterygii</taxon>
        <taxon>Neopterygii</taxon>
        <taxon>Teleostei</taxon>
        <taxon>Neoteleostei</taxon>
        <taxon>Acanthomorphata</taxon>
        <taxon>Ovalentaria</taxon>
        <taxon>Atherinomorphae</taxon>
        <taxon>Cyprinodontiformes</taxon>
        <taxon>Goodeidae</taxon>
        <taxon>Characodon</taxon>
    </lineage>
</organism>
<proteinExistence type="predicted"/>
<dbReference type="Proteomes" id="UP001352852">
    <property type="component" value="Unassembled WGS sequence"/>
</dbReference>
<dbReference type="EMBL" id="JAHUTJ010073830">
    <property type="protein sequence ID" value="MED6292553.1"/>
    <property type="molecule type" value="Genomic_DNA"/>
</dbReference>
<evidence type="ECO:0000313" key="2">
    <source>
        <dbReference type="Proteomes" id="UP001352852"/>
    </source>
</evidence>
<accession>A0ABU7EZC6</accession>
<keyword evidence="2" id="KW-1185">Reference proteome</keyword>
<comment type="caution">
    <text evidence="1">The sequence shown here is derived from an EMBL/GenBank/DDBJ whole genome shotgun (WGS) entry which is preliminary data.</text>
</comment>